<dbReference type="RefSeq" id="WP_255228178.1">
    <property type="nucleotide sequence ID" value="NZ_JAJEKE010000013.1"/>
</dbReference>
<dbReference type="InterPro" id="IPR037099">
    <property type="entry name" value="Fum_R/Succ_DH_flav-like_C_sf"/>
</dbReference>
<dbReference type="InterPro" id="IPR036188">
    <property type="entry name" value="FAD/NAD-bd_sf"/>
</dbReference>
<comment type="caution">
    <text evidence="5">The sequence shown here is derived from an EMBL/GenBank/DDBJ whole genome shotgun (WGS) entry which is preliminary data.</text>
</comment>
<dbReference type="EMBL" id="JAJEKE010000013">
    <property type="protein sequence ID" value="MCQ1530656.1"/>
    <property type="molecule type" value="Genomic_DNA"/>
</dbReference>
<dbReference type="InterPro" id="IPR003953">
    <property type="entry name" value="FAD-dep_OxRdtase_2_FAD-bd"/>
</dbReference>
<evidence type="ECO:0000256" key="1">
    <source>
        <dbReference type="ARBA" id="ARBA00022630"/>
    </source>
</evidence>
<feature type="domain" description="FAD-dependent oxidoreductase 2 FAD-binding" evidence="3">
    <location>
        <begin position="21"/>
        <end position="261"/>
    </location>
</feature>
<dbReference type="SUPFAM" id="SSF51905">
    <property type="entry name" value="FAD/NAD(P)-binding domain"/>
    <property type="match status" value="1"/>
</dbReference>
<dbReference type="Pfam" id="PF00890">
    <property type="entry name" value="FAD_binding_2"/>
    <property type="match status" value="1"/>
</dbReference>
<proteinExistence type="predicted"/>
<dbReference type="Pfam" id="PF02910">
    <property type="entry name" value="Succ_DH_flav_C"/>
    <property type="match status" value="1"/>
</dbReference>
<dbReference type="PANTHER" id="PTHR11632">
    <property type="entry name" value="SUCCINATE DEHYDROGENASE 2 FLAVOPROTEIN SUBUNIT"/>
    <property type="match status" value="1"/>
</dbReference>
<dbReference type="Proteomes" id="UP001651880">
    <property type="component" value="Unassembled WGS sequence"/>
</dbReference>
<name>A0ABT1NL73_9FIRM</name>
<protein>
    <submittedName>
        <fullName evidence="5">FAD-dependent oxidoreductase</fullName>
    </submittedName>
</protein>
<evidence type="ECO:0000259" key="3">
    <source>
        <dbReference type="Pfam" id="PF00890"/>
    </source>
</evidence>
<reference evidence="5 6" key="1">
    <citation type="submission" date="2021-10" db="EMBL/GenBank/DDBJ databases">
        <title>Lutispora strain m25 sp. nov., a thermophilic, non-spore-forming bacterium isolated from a lab-scale methanogenic bioreactor digesting anaerobic sludge.</title>
        <authorList>
            <person name="El Houari A."/>
            <person name="Mcdonald J."/>
        </authorList>
    </citation>
    <scope>NUCLEOTIDE SEQUENCE [LARGE SCALE GENOMIC DNA]</scope>
    <source>
        <strain evidence="6">m25</strain>
    </source>
</reference>
<organism evidence="5 6">
    <name type="scientific">Lutispora saccharofermentans</name>
    <dbReference type="NCBI Taxonomy" id="3024236"/>
    <lineage>
        <taxon>Bacteria</taxon>
        <taxon>Bacillati</taxon>
        <taxon>Bacillota</taxon>
        <taxon>Clostridia</taxon>
        <taxon>Lutisporales</taxon>
        <taxon>Lutisporaceae</taxon>
        <taxon>Lutispora</taxon>
    </lineage>
</organism>
<keyword evidence="2" id="KW-0560">Oxidoreductase</keyword>
<sequence length="646" mass="72325">MHNYEWPYPLEYDKEEIIAADVLVLGGGIAGCMAAIAAARAGRSVVLVEKGATRRSGAGGSGCDHWESAAANPCSKVTPEELVQAMLDDNEGFNNGISHYIECREGYDRLLDIEKMGGKIRDTDDEFAGAEFRDDETKLMFAYDYENKFTLRIWGSTFKPAMYNELRTMGVRILDRVMITSLLTEDGRQGARCIGATGIHTRTGKFYIFSAKSSIICMSRPARVWLFSAELPGLCEFRPTQCIGDGHAMGWRAGAEFAMMEKSVPAEFSASGRSYPPYGTGNNHNTWYAASIIDSRGQEIPYADRDGNILESVSDRFKPARDQKFFLKGGSIDYPKYGIEGPETLSFSKMIEKGYKLPFYADLSALPGDERRVIWGMMVGEEGKTKVPIYKNYTEAGFDPEEHVLQCYGTGWTSASFLPQERQLFGLPGGFFNDWSLSTNLEGLYSAGDALYASNCYGHAATTGYYAGRHAAKFADANESAAWNRKQVEREKARVYAPLKNDPSVSIGWKELNMGIAKTMQNYCGEVKYQELLEVGLSRLKEYEENVVPQTFAYNPHELVRLLEVFDILTVAQIIMEASLARKSSSRPLCFDRGDSIEDEAMNKKLIIIKQLDGKVEKREVPVDYFGDVKENYEKHNQDYIRGDKE</sequence>
<feature type="domain" description="Fumarate reductase/succinate dehydrogenase flavoprotein-like C-terminal" evidence="4">
    <location>
        <begin position="517"/>
        <end position="585"/>
    </location>
</feature>
<evidence type="ECO:0000313" key="6">
    <source>
        <dbReference type="Proteomes" id="UP001651880"/>
    </source>
</evidence>
<dbReference type="SUPFAM" id="SSF46977">
    <property type="entry name" value="Succinate dehydrogenase/fumarate reductase flavoprotein C-terminal domain"/>
    <property type="match status" value="1"/>
</dbReference>
<keyword evidence="1" id="KW-0285">Flavoprotein</keyword>
<dbReference type="InterPro" id="IPR030664">
    <property type="entry name" value="SdhA/FrdA/AprA"/>
</dbReference>
<dbReference type="PANTHER" id="PTHR11632:SF73">
    <property type="entry name" value="BLR3196 PROTEIN"/>
    <property type="match status" value="1"/>
</dbReference>
<dbReference type="PIRSF" id="PIRSF000171">
    <property type="entry name" value="SDHA_APRA_LASPO"/>
    <property type="match status" value="1"/>
</dbReference>
<evidence type="ECO:0000259" key="4">
    <source>
        <dbReference type="Pfam" id="PF02910"/>
    </source>
</evidence>
<accession>A0ABT1NL73</accession>
<gene>
    <name evidence="5" type="ORF">LJD61_14025</name>
</gene>
<dbReference type="InterPro" id="IPR015939">
    <property type="entry name" value="Fum_Rdtase/Succ_DH_flav-like_C"/>
</dbReference>
<evidence type="ECO:0000313" key="5">
    <source>
        <dbReference type="EMBL" id="MCQ1530656.1"/>
    </source>
</evidence>
<dbReference type="Gene3D" id="3.50.50.60">
    <property type="entry name" value="FAD/NAD(P)-binding domain"/>
    <property type="match status" value="2"/>
</dbReference>
<evidence type="ECO:0000256" key="2">
    <source>
        <dbReference type="ARBA" id="ARBA00023002"/>
    </source>
</evidence>
<keyword evidence="6" id="KW-1185">Reference proteome</keyword>